<dbReference type="Pfam" id="PF00085">
    <property type="entry name" value="Thioredoxin"/>
    <property type="match status" value="1"/>
</dbReference>
<evidence type="ECO:0000313" key="5">
    <source>
        <dbReference type="Proteomes" id="UP000543379"/>
    </source>
</evidence>
<dbReference type="EMBL" id="JAAROL010000009">
    <property type="protein sequence ID" value="MBC1333379.1"/>
    <property type="molecule type" value="Genomic_DNA"/>
</dbReference>
<dbReference type="Gene3D" id="3.40.30.10">
    <property type="entry name" value="Glutaredoxin"/>
    <property type="match status" value="1"/>
</dbReference>
<evidence type="ECO:0000313" key="4">
    <source>
        <dbReference type="Proteomes" id="UP000532866"/>
    </source>
</evidence>
<dbReference type="Proteomes" id="UP000543379">
    <property type="component" value="Unassembled WGS sequence"/>
</dbReference>
<dbReference type="SUPFAM" id="SSF52833">
    <property type="entry name" value="Thioredoxin-like"/>
    <property type="match status" value="1"/>
</dbReference>
<name>A0A7X0WGH8_9LIST</name>
<dbReference type="RefSeq" id="WP_185352937.1">
    <property type="nucleotide sequence ID" value="NZ_JAARNB010000002.1"/>
</dbReference>
<dbReference type="EMBL" id="JAAROV010000003">
    <property type="protein sequence ID" value="MBC1317512.1"/>
    <property type="molecule type" value="Genomic_DNA"/>
</dbReference>
<accession>A0A7X0WGH8</accession>
<dbReference type="InterPro" id="IPR013766">
    <property type="entry name" value="Thioredoxin_domain"/>
</dbReference>
<evidence type="ECO:0000313" key="2">
    <source>
        <dbReference type="EMBL" id="MBC1317512.1"/>
    </source>
</evidence>
<evidence type="ECO:0000259" key="1">
    <source>
        <dbReference type="Pfam" id="PF00085"/>
    </source>
</evidence>
<dbReference type="InterPro" id="IPR036249">
    <property type="entry name" value="Thioredoxin-like_sf"/>
</dbReference>
<evidence type="ECO:0000313" key="3">
    <source>
        <dbReference type="EMBL" id="MBC1333379.1"/>
    </source>
</evidence>
<feature type="domain" description="Thioredoxin" evidence="1">
    <location>
        <begin position="3"/>
        <end position="84"/>
    </location>
</feature>
<dbReference type="CDD" id="cd02947">
    <property type="entry name" value="TRX_family"/>
    <property type="match status" value="1"/>
</dbReference>
<organism evidence="3 4">
    <name type="scientific">Listeria booriae</name>
    <dbReference type="NCBI Taxonomy" id="1552123"/>
    <lineage>
        <taxon>Bacteria</taxon>
        <taxon>Bacillati</taxon>
        <taxon>Bacillota</taxon>
        <taxon>Bacilli</taxon>
        <taxon>Bacillales</taxon>
        <taxon>Listeriaceae</taxon>
        <taxon>Listeria</taxon>
    </lineage>
</organism>
<proteinExistence type="predicted"/>
<sequence>MVAIWNKEQLTQNLAEQADFALYFFTPMCLGCQQAMKLVDLADETLENMLIGKMDLNYVPELAEQWEITNVPVLLSFKDGELAEVSYKLGNLIDVYEFLKK</sequence>
<comment type="caution">
    <text evidence="3">The sequence shown here is derived from an EMBL/GenBank/DDBJ whole genome shotgun (WGS) entry which is preliminary data.</text>
</comment>
<dbReference type="Proteomes" id="UP000532866">
    <property type="component" value="Unassembled WGS sequence"/>
</dbReference>
<reference evidence="4 5" key="1">
    <citation type="submission" date="2020-03" db="EMBL/GenBank/DDBJ databases">
        <title>Soil Listeria distribution.</title>
        <authorList>
            <person name="Liao J."/>
            <person name="Wiedmann M."/>
        </authorList>
    </citation>
    <scope>NUCLEOTIDE SEQUENCE [LARGE SCALE GENOMIC DNA]</scope>
    <source>
        <strain evidence="2 5">FSL L7-1816</strain>
        <strain evidence="3 4">FSL L7-1833</strain>
    </source>
</reference>
<dbReference type="AlphaFoldDB" id="A0A7X0WGH8"/>
<protein>
    <submittedName>
        <fullName evidence="3">Thioredoxin family protein</fullName>
    </submittedName>
</protein>
<gene>
    <name evidence="3" type="ORF">HB759_15645</name>
    <name evidence="2" type="ORF">HB811_12080</name>
</gene>